<dbReference type="Proteomes" id="UP000218160">
    <property type="component" value="Chromosome 1"/>
</dbReference>
<evidence type="ECO:0000313" key="2">
    <source>
        <dbReference type="Proteomes" id="UP000218160"/>
    </source>
</evidence>
<evidence type="ECO:0000313" key="1">
    <source>
        <dbReference type="EMBL" id="ATF09096.1"/>
    </source>
</evidence>
<gene>
    <name evidence="1" type="ORF">BTN50_0569</name>
</gene>
<dbReference type="EMBL" id="CP020660">
    <property type="protein sequence ID" value="ATF09096.1"/>
    <property type="molecule type" value="Genomic_DNA"/>
</dbReference>
<reference evidence="2" key="1">
    <citation type="submission" date="2017-04" db="EMBL/GenBank/DDBJ databases">
        <title>Genome evolution of the luminous symbionts of deep sea anglerfish.</title>
        <authorList>
            <person name="Hendry T.A."/>
        </authorList>
    </citation>
    <scope>NUCLEOTIDE SEQUENCE [LARGE SCALE GENOMIC DNA]</scope>
</reference>
<name>A0A291B7Y0_9GAMM</name>
<accession>A0A291B7Y0</accession>
<keyword evidence="2" id="KW-1185">Reference proteome</keyword>
<protein>
    <submittedName>
        <fullName evidence="1">Mobile element protein</fullName>
    </submittedName>
</protein>
<dbReference type="AlphaFoldDB" id="A0A291B7Y0"/>
<proteinExistence type="predicted"/>
<sequence length="58" mass="6734">MVNITFKAKNKGTIQYLAIDSMGLKVYGERERKVKKHGTDGKQQVWHMLHLAVNINMY</sequence>
<organism evidence="1 2">
    <name type="scientific">Candidatus Enterovibrio altilux</name>
    <dbReference type="NCBI Taxonomy" id="1927128"/>
    <lineage>
        <taxon>Bacteria</taxon>
        <taxon>Pseudomonadati</taxon>
        <taxon>Pseudomonadota</taxon>
        <taxon>Gammaproteobacteria</taxon>
        <taxon>Vibrionales</taxon>
        <taxon>Vibrionaceae</taxon>
        <taxon>Enterovibrio</taxon>
    </lineage>
</organism>
<dbReference type="KEGG" id="elux:BTN50_0569"/>